<evidence type="ECO:0000256" key="1">
    <source>
        <dbReference type="ARBA" id="ARBA00004651"/>
    </source>
</evidence>
<evidence type="ECO:0000256" key="4">
    <source>
        <dbReference type="ARBA" id="ARBA00022692"/>
    </source>
</evidence>
<dbReference type="GO" id="GO:0005886">
    <property type="term" value="C:plasma membrane"/>
    <property type="evidence" value="ECO:0007669"/>
    <property type="project" value="UniProtKB-SubCell"/>
</dbReference>
<dbReference type="EMBL" id="BORP01000001">
    <property type="protein sequence ID" value="GIO25578.1"/>
    <property type="molecule type" value="Genomic_DNA"/>
</dbReference>
<feature type="transmembrane region" description="Helical" evidence="7">
    <location>
        <begin position="308"/>
        <end position="325"/>
    </location>
</feature>
<feature type="transmembrane region" description="Helical" evidence="7">
    <location>
        <begin position="272"/>
        <end position="296"/>
    </location>
</feature>
<dbReference type="InterPro" id="IPR011701">
    <property type="entry name" value="MFS"/>
</dbReference>
<evidence type="ECO:0000256" key="7">
    <source>
        <dbReference type="SAM" id="Phobius"/>
    </source>
</evidence>
<keyword evidence="5 7" id="KW-1133">Transmembrane helix</keyword>
<comment type="caution">
    <text evidence="9">The sequence shown here is derived from an EMBL/GenBank/DDBJ whole genome shotgun (WGS) entry which is preliminary data.</text>
</comment>
<name>A0A919X7J9_9BACI</name>
<feature type="transmembrane region" description="Helical" evidence="7">
    <location>
        <begin position="409"/>
        <end position="427"/>
    </location>
</feature>
<dbReference type="PRINTS" id="PR01036">
    <property type="entry name" value="TCRTETB"/>
</dbReference>
<dbReference type="PROSITE" id="PS50850">
    <property type="entry name" value="MFS"/>
    <property type="match status" value="1"/>
</dbReference>
<evidence type="ECO:0000256" key="2">
    <source>
        <dbReference type="ARBA" id="ARBA00022448"/>
    </source>
</evidence>
<dbReference type="InterPro" id="IPR020846">
    <property type="entry name" value="MFS_dom"/>
</dbReference>
<dbReference type="Pfam" id="PF07690">
    <property type="entry name" value="MFS_1"/>
    <property type="match status" value="1"/>
</dbReference>
<evidence type="ECO:0000259" key="8">
    <source>
        <dbReference type="PROSITE" id="PS50850"/>
    </source>
</evidence>
<dbReference type="Gene3D" id="1.20.1720.10">
    <property type="entry name" value="Multidrug resistance protein D"/>
    <property type="match status" value="1"/>
</dbReference>
<feature type="transmembrane region" description="Helical" evidence="7">
    <location>
        <begin position="110"/>
        <end position="135"/>
    </location>
</feature>
<feature type="transmembrane region" description="Helical" evidence="7">
    <location>
        <begin position="142"/>
        <end position="161"/>
    </location>
</feature>
<feature type="transmembrane region" description="Helical" evidence="7">
    <location>
        <begin position="439"/>
        <end position="460"/>
    </location>
</feature>
<dbReference type="GO" id="GO:0022857">
    <property type="term" value="F:transmembrane transporter activity"/>
    <property type="evidence" value="ECO:0007669"/>
    <property type="project" value="InterPro"/>
</dbReference>
<feature type="domain" description="Major facilitator superfamily (MFS) profile" evidence="8">
    <location>
        <begin position="19"/>
        <end position="465"/>
    </location>
</feature>
<dbReference type="InterPro" id="IPR004638">
    <property type="entry name" value="EmrB-like"/>
</dbReference>
<proteinExistence type="predicted"/>
<comment type="subcellular location">
    <subcellularLocation>
        <location evidence="1">Cell membrane</location>
        <topology evidence="1">Multi-pass membrane protein</topology>
    </subcellularLocation>
</comment>
<evidence type="ECO:0000256" key="6">
    <source>
        <dbReference type="ARBA" id="ARBA00023136"/>
    </source>
</evidence>
<dbReference type="RefSeq" id="WP_212919118.1">
    <property type="nucleotide sequence ID" value="NZ_BORP01000001.1"/>
</dbReference>
<gene>
    <name evidence="9" type="ORF">J43TS3_01890</name>
</gene>
<feature type="transmembrane region" description="Helical" evidence="7">
    <location>
        <begin position="173"/>
        <end position="194"/>
    </location>
</feature>
<feature type="transmembrane region" description="Helical" evidence="7">
    <location>
        <begin position="362"/>
        <end position="388"/>
    </location>
</feature>
<keyword evidence="3" id="KW-1003">Cell membrane</keyword>
<feature type="transmembrane region" description="Helical" evidence="7">
    <location>
        <begin position="20"/>
        <end position="44"/>
    </location>
</feature>
<dbReference type="PANTHER" id="PTHR42718:SF24">
    <property type="entry name" value="MAJOR FACILITATOR SUPERFAMILY (MFS) PROFILE DOMAIN-CONTAINING PROTEIN"/>
    <property type="match status" value="1"/>
</dbReference>
<feature type="transmembrane region" description="Helical" evidence="7">
    <location>
        <begin position="56"/>
        <end position="77"/>
    </location>
</feature>
<keyword evidence="10" id="KW-1185">Reference proteome</keyword>
<evidence type="ECO:0000313" key="9">
    <source>
        <dbReference type="EMBL" id="GIO25578.1"/>
    </source>
</evidence>
<accession>A0A919X7J9</accession>
<evidence type="ECO:0000313" key="10">
    <source>
        <dbReference type="Proteomes" id="UP000676917"/>
    </source>
</evidence>
<dbReference type="Gene3D" id="1.20.1250.20">
    <property type="entry name" value="MFS general substrate transporter like domains"/>
    <property type="match status" value="1"/>
</dbReference>
<feature type="transmembrane region" description="Helical" evidence="7">
    <location>
        <begin position="84"/>
        <end position="104"/>
    </location>
</feature>
<dbReference type="AlphaFoldDB" id="A0A919X7J9"/>
<sequence length="470" mass="51046">MVRRNNHVTTGENIKKVPLIIVLLSGAFVAILNQTLLATALPVIKHDFGIDDNTVQWLQSIFMLVNGIMIPITAFLIERFTTRGLFLTAMGLFAIGTLICAIAPEFYSLLLGRVLQASGAGIIMPLMQTIMFLIFPIEKRGAAMGLFGLIISFAPAIGPTLSGYIIEHYPWRSLFYIVFPIALLDIIVAYFVLVNVTKRTFPKVDLVSIALSTIGFGGLLYGFSIAGSVGWTSIQVFGSLIIGAFGLLWFIVRQLKLQHPILEFRIFKNAVFTLTTVLGMTVFLAMIGGAVILPLLMQDMLGFSPMKSGMALLPGAIIMGLMNPITGRLFDKYGARWLSLIGLIIVTVTTFMFVTFSPETTFTYIATVNAFRMFGISMVMMPVTTAGLNQLSREMLPHGTAMNNTLRQVAGAIGTAMLVTVMTSTAIPSEGLSGMIHGVNMAFALAGVFAAIGLVLTFFVKYNKPMGTMD</sequence>
<evidence type="ECO:0000256" key="5">
    <source>
        <dbReference type="ARBA" id="ARBA00022989"/>
    </source>
</evidence>
<keyword evidence="4 7" id="KW-0812">Transmembrane</keyword>
<feature type="transmembrane region" description="Helical" evidence="7">
    <location>
        <begin position="337"/>
        <end position="356"/>
    </location>
</feature>
<evidence type="ECO:0000256" key="3">
    <source>
        <dbReference type="ARBA" id="ARBA00022475"/>
    </source>
</evidence>
<keyword evidence="6 7" id="KW-0472">Membrane</keyword>
<keyword evidence="2" id="KW-0813">Transport</keyword>
<protein>
    <submittedName>
        <fullName evidence="9">MFS transporter</fullName>
    </submittedName>
</protein>
<dbReference type="NCBIfam" id="TIGR00711">
    <property type="entry name" value="efflux_EmrB"/>
    <property type="match status" value="1"/>
</dbReference>
<dbReference type="PANTHER" id="PTHR42718">
    <property type="entry name" value="MAJOR FACILITATOR SUPERFAMILY MULTIDRUG TRANSPORTER MFSC"/>
    <property type="match status" value="1"/>
</dbReference>
<dbReference type="Proteomes" id="UP000676917">
    <property type="component" value="Unassembled WGS sequence"/>
</dbReference>
<dbReference type="InterPro" id="IPR036259">
    <property type="entry name" value="MFS_trans_sf"/>
</dbReference>
<dbReference type="CDD" id="cd17503">
    <property type="entry name" value="MFS_LmrB_MDR_like"/>
    <property type="match status" value="1"/>
</dbReference>
<feature type="transmembrane region" description="Helical" evidence="7">
    <location>
        <begin position="232"/>
        <end position="252"/>
    </location>
</feature>
<dbReference type="SUPFAM" id="SSF103473">
    <property type="entry name" value="MFS general substrate transporter"/>
    <property type="match status" value="2"/>
</dbReference>
<feature type="transmembrane region" description="Helical" evidence="7">
    <location>
        <begin position="206"/>
        <end position="226"/>
    </location>
</feature>
<organism evidence="9 10">
    <name type="scientific">Ornithinibacillus bavariensis</name>
    <dbReference type="NCBI Taxonomy" id="545502"/>
    <lineage>
        <taxon>Bacteria</taxon>
        <taxon>Bacillati</taxon>
        <taxon>Bacillota</taxon>
        <taxon>Bacilli</taxon>
        <taxon>Bacillales</taxon>
        <taxon>Bacillaceae</taxon>
        <taxon>Ornithinibacillus</taxon>
    </lineage>
</organism>
<reference evidence="9" key="1">
    <citation type="submission" date="2021-03" db="EMBL/GenBank/DDBJ databases">
        <title>Antimicrobial resistance genes in bacteria isolated from Japanese honey, and their potential for conferring macrolide and lincosamide resistance in the American foulbrood pathogen Paenibacillus larvae.</title>
        <authorList>
            <person name="Okamoto M."/>
            <person name="Kumagai M."/>
            <person name="Kanamori H."/>
            <person name="Takamatsu D."/>
        </authorList>
    </citation>
    <scope>NUCLEOTIDE SEQUENCE</scope>
    <source>
        <strain evidence="9">J43TS3</strain>
    </source>
</reference>